<feature type="non-terminal residue" evidence="2">
    <location>
        <position position="125"/>
    </location>
</feature>
<evidence type="ECO:0000256" key="1">
    <source>
        <dbReference type="RuleBase" id="RU004374"/>
    </source>
</evidence>
<dbReference type="PANTHER" id="PTHR11960">
    <property type="entry name" value="EUKARYOTIC TRANSLATION INITIATION FACTOR 4E RELATED"/>
    <property type="match status" value="1"/>
</dbReference>
<keyword evidence="1" id="KW-0396">Initiation factor</keyword>
<sequence>KVCTVRTVEELSYLLHHIKSFEDTLSYNLNIFKQGVSASWEDPANISGCSWIVQFKSEVSNLLFERLCVYFCLVGFKEFDCNGIKINVRRGYVKFTIWSASVPSVVDASAVMDELQRAFGLDYEI</sequence>
<dbReference type="InterPro" id="IPR023398">
    <property type="entry name" value="TIF_eIF4e-like"/>
</dbReference>
<dbReference type="SUPFAM" id="SSF55418">
    <property type="entry name" value="eIF4e-like"/>
    <property type="match status" value="1"/>
</dbReference>
<dbReference type="EMBL" id="GECU01007879">
    <property type="protein sequence ID" value="JAS99827.1"/>
    <property type="molecule type" value="Transcribed_RNA"/>
</dbReference>
<dbReference type="InterPro" id="IPR001040">
    <property type="entry name" value="TIF_eIF_4E"/>
</dbReference>
<keyword evidence="1" id="KW-0648">Protein biosynthesis</keyword>
<dbReference type="PANTHER" id="PTHR11960:SF18">
    <property type="entry name" value="EUKARYOTIC TRANSLATION INITIATION FACTOR 4E HOMOLOGOUS PROTEIN, ISOFORM B"/>
    <property type="match status" value="1"/>
</dbReference>
<protein>
    <submittedName>
        <fullName evidence="2">Uncharacterized protein</fullName>
    </submittedName>
</protein>
<reference evidence="2" key="1">
    <citation type="submission" date="2015-11" db="EMBL/GenBank/DDBJ databases">
        <title>De novo transcriptome assembly of four potential Pierce s Disease insect vectors from Arizona vineyards.</title>
        <authorList>
            <person name="Tassone E.E."/>
        </authorList>
    </citation>
    <scope>NUCLEOTIDE SEQUENCE</scope>
</reference>
<dbReference type="AlphaFoldDB" id="A0A1B6JKY9"/>
<dbReference type="Pfam" id="PF01652">
    <property type="entry name" value="IF4E"/>
    <property type="match status" value="1"/>
</dbReference>
<keyword evidence="1" id="KW-0694">RNA-binding</keyword>
<dbReference type="GO" id="GO:0016281">
    <property type="term" value="C:eukaryotic translation initiation factor 4F complex"/>
    <property type="evidence" value="ECO:0007669"/>
    <property type="project" value="TreeGrafter"/>
</dbReference>
<dbReference type="GO" id="GO:0000340">
    <property type="term" value="F:RNA 7-methylguanosine cap binding"/>
    <property type="evidence" value="ECO:0007669"/>
    <property type="project" value="TreeGrafter"/>
</dbReference>
<dbReference type="Gene3D" id="3.30.760.10">
    <property type="entry name" value="RNA Cap, Translation Initiation Factor Eif4e"/>
    <property type="match status" value="1"/>
</dbReference>
<evidence type="ECO:0000313" key="2">
    <source>
        <dbReference type="EMBL" id="JAS99827.1"/>
    </source>
</evidence>
<proteinExistence type="inferred from homology"/>
<name>A0A1B6JKY9_9HEMI</name>
<organism evidence="2">
    <name type="scientific">Homalodisca liturata</name>
    <dbReference type="NCBI Taxonomy" id="320908"/>
    <lineage>
        <taxon>Eukaryota</taxon>
        <taxon>Metazoa</taxon>
        <taxon>Ecdysozoa</taxon>
        <taxon>Arthropoda</taxon>
        <taxon>Hexapoda</taxon>
        <taxon>Insecta</taxon>
        <taxon>Pterygota</taxon>
        <taxon>Neoptera</taxon>
        <taxon>Paraneoptera</taxon>
        <taxon>Hemiptera</taxon>
        <taxon>Auchenorrhyncha</taxon>
        <taxon>Membracoidea</taxon>
        <taxon>Cicadellidae</taxon>
        <taxon>Cicadellinae</taxon>
        <taxon>Proconiini</taxon>
        <taxon>Homalodisca</taxon>
    </lineage>
</organism>
<feature type="non-terminal residue" evidence="2">
    <location>
        <position position="1"/>
    </location>
</feature>
<accession>A0A1B6JKY9</accession>
<comment type="similarity">
    <text evidence="1">Belongs to the eukaryotic initiation factor 4E family.</text>
</comment>
<dbReference type="GO" id="GO:0003743">
    <property type="term" value="F:translation initiation factor activity"/>
    <property type="evidence" value="ECO:0007669"/>
    <property type="project" value="UniProtKB-KW"/>
</dbReference>
<gene>
    <name evidence="2" type="ORF">g.56123</name>
</gene>